<evidence type="ECO:0000313" key="2">
    <source>
        <dbReference type="Proteomes" id="UP000295600"/>
    </source>
</evidence>
<name>A0A4R2M483_9BACE</name>
<sequence length="36" mass="4176">MKQNLLPSPAKRFHNPLTNKTFIKTIKKNINLSIIL</sequence>
<dbReference type="EMBL" id="SLXB01000018">
    <property type="protein sequence ID" value="TCO90000.1"/>
    <property type="molecule type" value="Genomic_DNA"/>
</dbReference>
<reference evidence="1 2" key="1">
    <citation type="submission" date="2019-03" db="EMBL/GenBank/DDBJ databases">
        <title>Genomic Encyclopedia of Type Strains, Phase IV (KMG-IV): sequencing the most valuable type-strain genomes for metagenomic binning, comparative biology and taxonomic classification.</title>
        <authorList>
            <person name="Goeker M."/>
        </authorList>
    </citation>
    <scope>NUCLEOTIDE SEQUENCE [LARGE SCALE GENOMIC DNA]</scope>
    <source>
        <strain evidence="1 2">DSM 23917</strain>
    </source>
</reference>
<comment type="caution">
    <text evidence="1">The sequence shown here is derived from an EMBL/GenBank/DDBJ whole genome shotgun (WGS) entry which is preliminary data.</text>
</comment>
<protein>
    <submittedName>
        <fullName evidence="1">Uncharacterized protein</fullName>
    </submittedName>
</protein>
<accession>A0A4R2M483</accession>
<proteinExistence type="predicted"/>
<gene>
    <name evidence="1" type="ORF">EV202_11836</name>
</gene>
<dbReference type="Proteomes" id="UP000295600">
    <property type="component" value="Unassembled WGS sequence"/>
</dbReference>
<dbReference type="AlphaFoldDB" id="A0A4R2M483"/>
<organism evidence="1 2">
    <name type="scientific">Prevotella heparinolytica</name>
    <dbReference type="NCBI Taxonomy" id="28113"/>
    <lineage>
        <taxon>Bacteria</taxon>
        <taxon>Pseudomonadati</taxon>
        <taxon>Bacteroidota</taxon>
        <taxon>Bacteroidia</taxon>
        <taxon>Bacteroidales</taxon>
        <taxon>Bacteroidaceae</taxon>
        <taxon>Bacteroides</taxon>
    </lineage>
</organism>
<evidence type="ECO:0000313" key="1">
    <source>
        <dbReference type="EMBL" id="TCO90000.1"/>
    </source>
</evidence>